<dbReference type="EMBL" id="RQTK01000014">
    <property type="protein sequence ID" value="RUS91296.1"/>
    <property type="molecule type" value="Genomic_DNA"/>
</dbReference>
<feature type="region of interest" description="Disordered" evidence="4">
    <location>
        <begin position="388"/>
        <end position="467"/>
    </location>
</feature>
<feature type="compositionally biased region" description="Basic and acidic residues" evidence="4">
    <location>
        <begin position="499"/>
        <end position="525"/>
    </location>
</feature>
<keyword evidence="2 3" id="KW-0175">Coiled coil</keyword>
<feature type="compositionally biased region" description="Polar residues" evidence="4">
    <location>
        <begin position="244"/>
        <end position="268"/>
    </location>
</feature>
<feature type="region of interest" description="Disordered" evidence="4">
    <location>
        <begin position="1"/>
        <end position="293"/>
    </location>
</feature>
<dbReference type="GO" id="GO:0005730">
    <property type="term" value="C:nucleolus"/>
    <property type="evidence" value="ECO:0007669"/>
    <property type="project" value="TreeGrafter"/>
</dbReference>
<dbReference type="SMART" id="SM00784">
    <property type="entry name" value="SPT2"/>
    <property type="match status" value="1"/>
</dbReference>
<dbReference type="InterPro" id="IPR013256">
    <property type="entry name" value="Chromatin_SPT2"/>
</dbReference>
<evidence type="ECO:0000313" key="6">
    <source>
        <dbReference type="Proteomes" id="UP000271974"/>
    </source>
</evidence>
<dbReference type="PANTHER" id="PTHR22691">
    <property type="entry name" value="YEAST SPT2-RELATED"/>
    <property type="match status" value="1"/>
</dbReference>
<evidence type="ECO:0000313" key="5">
    <source>
        <dbReference type="EMBL" id="RUS91296.1"/>
    </source>
</evidence>
<feature type="compositionally biased region" description="Basic residues" evidence="4">
    <location>
        <begin position="322"/>
        <end position="333"/>
    </location>
</feature>
<feature type="compositionally biased region" description="Acidic residues" evidence="4">
    <location>
        <begin position="42"/>
        <end position="57"/>
    </location>
</feature>
<evidence type="ECO:0000256" key="1">
    <source>
        <dbReference type="ARBA" id="ARBA00006461"/>
    </source>
</evidence>
<proteinExistence type="inferred from homology"/>
<dbReference type="OrthoDB" id="6259853at2759"/>
<comment type="similarity">
    <text evidence="1">Belongs to the SPT2 family.</text>
</comment>
<feature type="compositionally biased region" description="Basic and acidic residues" evidence="4">
    <location>
        <begin position="388"/>
        <end position="407"/>
    </location>
</feature>
<comment type="caution">
    <text evidence="5">The sequence shown here is derived from an EMBL/GenBank/DDBJ whole genome shotgun (WGS) entry which is preliminary data.</text>
</comment>
<reference evidence="5 6" key="1">
    <citation type="submission" date="2019-01" db="EMBL/GenBank/DDBJ databases">
        <title>A draft genome assembly of the solar-powered sea slug Elysia chlorotica.</title>
        <authorList>
            <person name="Cai H."/>
            <person name="Li Q."/>
            <person name="Fang X."/>
            <person name="Li J."/>
            <person name="Curtis N.E."/>
            <person name="Altenburger A."/>
            <person name="Shibata T."/>
            <person name="Feng M."/>
            <person name="Maeda T."/>
            <person name="Schwartz J.A."/>
            <person name="Shigenobu S."/>
            <person name="Lundholm N."/>
            <person name="Nishiyama T."/>
            <person name="Yang H."/>
            <person name="Hasebe M."/>
            <person name="Li S."/>
            <person name="Pierce S.K."/>
            <person name="Wang J."/>
        </authorList>
    </citation>
    <scope>NUCLEOTIDE SEQUENCE [LARGE SCALE GENOMIC DNA]</scope>
    <source>
        <strain evidence="5">EC2010</strain>
        <tissue evidence="5">Whole organism of an adult</tissue>
    </source>
</reference>
<sequence length="750" mass="83053">EQRKREERERQEKEEKARNRFVIPKKKPEPLAVDKQQLIDSLFDDAGADSPELEEGTDTAKRKLLETKSVSNHSSPKDSSSGAKHSSSKDSSSGAKHSSSKDSSSGAKHSSSKDSSSGAKHSSSKDSSSSNKHSSSHSSLKHSSSGSKHSSSSSSSSKHSSPSVKQSSSSSLSSSSHKSTTDGKSLHLSSKDSIVSSKSSSSSKQLNSSSSSSTSKSKSSHSSSKSSKEGSSSSHQSSKTSSKNLQNQETSSSKTNKTLSASTNSSDYKNPIPLTKNHLNPIQERHADNPQLSEKAKILAKLQAIKERTMAAIAMENEAKNRRVRGAKTHRRSKHEEMNEKAKSAEIVKDAVSSDEENGNDMPSALDIMLSERNAKLEKEKIARMAKQAWERATKGEVEKSGEDSNRHRVRKHKSERRNLIERKNKSSLNKAKRDGKTSPFSERSTSKQEGLKPKKPVIVRHANRAPPPMDFKAILAIAEKKSAEPVNSAALLTIPKKKKDEARRPMTQEEKDRMERRKTREYQDWLKYGGKQPKDNRRSSISDDEDDEKKPLSTPGSKPIPKPADLTKAKPVGTSSAQRQGPPKPAPKQPSNHRNITVNENLLVCGDNSDDDKSEDGVDAVGSNPFDKIMKQVHRKRPMLQPPGKPAKRMRIDSEEEEEDSDMDDFIDDGDDPTLDVSKEIQSMFGYDRSRYKNERDDDLSDMEANFSTVMAEEKRSAKLGLMEDLEDIRREEEELRRKAALKKMRSKK</sequence>
<gene>
    <name evidence="5" type="ORF">EGW08_000910</name>
</gene>
<feature type="non-terminal residue" evidence="5">
    <location>
        <position position="1"/>
    </location>
</feature>
<accession>A0A433UBX1</accession>
<evidence type="ECO:0000256" key="3">
    <source>
        <dbReference type="SAM" id="Coils"/>
    </source>
</evidence>
<feature type="compositionally biased region" description="Low complexity" evidence="4">
    <location>
        <begin position="73"/>
        <end position="178"/>
    </location>
</feature>
<dbReference type="Pfam" id="PF08243">
    <property type="entry name" value="SPT2"/>
    <property type="match status" value="1"/>
</dbReference>
<dbReference type="PANTHER" id="PTHR22691:SF8">
    <property type="entry name" value="PROTEIN SPT2 HOMOLOG"/>
    <property type="match status" value="1"/>
</dbReference>
<feature type="compositionally biased region" description="Basic and acidic residues" evidence="4">
    <location>
        <begin position="533"/>
        <end position="542"/>
    </location>
</feature>
<dbReference type="AlphaFoldDB" id="A0A433UBX1"/>
<protein>
    <submittedName>
        <fullName evidence="5">Uncharacterized protein</fullName>
    </submittedName>
</protein>
<dbReference type="STRING" id="188477.A0A433UBX1"/>
<feature type="compositionally biased region" description="Low complexity" evidence="4">
    <location>
        <begin position="191"/>
        <end position="243"/>
    </location>
</feature>
<feature type="compositionally biased region" description="Basic residues" evidence="4">
    <location>
        <begin position="454"/>
        <end position="464"/>
    </location>
</feature>
<feature type="region of interest" description="Disordered" evidence="4">
    <location>
        <begin position="316"/>
        <end position="363"/>
    </location>
</feature>
<feature type="compositionally biased region" description="Acidic residues" evidence="4">
    <location>
        <begin position="655"/>
        <end position="675"/>
    </location>
</feature>
<feature type="compositionally biased region" description="Acidic residues" evidence="4">
    <location>
        <begin position="609"/>
        <end position="619"/>
    </location>
</feature>
<dbReference type="GO" id="GO:0003677">
    <property type="term" value="F:DNA binding"/>
    <property type="evidence" value="ECO:0007669"/>
    <property type="project" value="TreeGrafter"/>
</dbReference>
<feature type="compositionally biased region" description="Polar residues" evidence="4">
    <location>
        <begin position="590"/>
        <end position="601"/>
    </location>
</feature>
<evidence type="ECO:0000256" key="2">
    <source>
        <dbReference type="ARBA" id="ARBA00023054"/>
    </source>
</evidence>
<evidence type="ECO:0000256" key="4">
    <source>
        <dbReference type="SAM" id="MobiDB-lite"/>
    </source>
</evidence>
<organism evidence="5 6">
    <name type="scientific">Elysia chlorotica</name>
    <name type="common">Eastern emerald elysia</name>
    <name type="synonym">Sea slug</name>
    <dbReference type="NCBI Taxonomy" id="188477"/>
    <lineage>
        <taxon>Eukaryota</taxon>
        <taxon>Metazoa</taxon>
        <taxon>Spiralia</taxon>
        <taxon>Lophotrochozoa</taxon>
        <taxon>Mollusca</taxon>
        <taxon>Gastropoda</taxon>
        <taxon>Heterobranchia</taxon>
        <taxon>Euthyneura</taxon>
        <taxon>Panpulmonata</taxon>
        <taxon>Sacoglossa</taxon>
        <taxon>Placobranchoidea</taxon>
        <taxon>Plakobranchidae</taxon>
        <taxon>Elysia</taxon>
    </lineage>
</organism>
<dbReference type="GO" id="GO:0042393">
    <property type="term" value="F:histone binding"/>
    <property type="evidence" value="ECO:0007669"/>
    <property type="project" value="TreeGrafter"/>
</dbReference>
<dbReference type="GO" id="GO:0006360">
    <property type="term" value="P:transcription by RNA polymerase I"/>
    <property type="evidence" value="ECO:0007669"/>
    <property type="project" value="TreeGrafter"/>
</dbReference>
<keyword evidence="6" id="KW-1185">Reference proteome</keyword>
<feature type="region of interest" description="Disordered" evidence="4">
    <location>
        <begin position="482"/>
        <end position="677"/>
    </location>
</feature>
<feature type="compositionally biased region" description="Basic and acidic residues" evidence="4">
    <location>
        <begin position="334"/>
        <end position="349"/>
    </location>
</feature>
<dbReference type="Proteomes" id="UP000271974">
    <property type="component" value="Unassembled WGS sequence"/>
</dbReference>
<dbReference type="GO" id="GO:0006334">
    <property type="term" value="P:nucleosome assembly"/>
    <property type="evidence" value="ECO:0007669"/>
    <property type="project" value="TreeGrafter"/>
</dbReference>
<feature type="coiled-coil region" evidence="3">
    <location>
        <begin position="720"/>
        <end position="747"/>
    </location>
</feature>
<feature type="compositionally biased region" description="Basic and acidic residues" evidence="4">
    <location>
        <begin position="1"/>
        <end position="18"/>
    </location>
</feature>
<name>A0A433UBX1_ELYCH</name>